<keyword evidence="3" id="KW-1185">Reference proteome</keyword>
<evidence type="ECO:0000313" key="2">
    <source>
        <dbReference type="EMBL" id="MEM5535465.1"/>
    </source>
</evidence>
<reference evidence="2 3" key="1">
    <citation type="submission" date="2024-03" db="EMBL/GenBank/DDBJ databases">
        <title>Community enrichment and isolation of bacterial strains for fucoidan degradation.</title>
        <authorList>
            <person name="Sichert A."/>
        </authorList>
    </citation>
    <scope>NUCLEOTIDE SEQUENCE [LARGE SCALE GENOMIC DNA]</scope>
    <source>
        <strain evidence="2 3">AS76</strain>
    </source>
</reference>
<keyword evidence="1" id="KW-0472">Membrane</keyword>
<dbReference type="InterPro" id="IPR021438">
    <property type="entry name" value="DUF3087"/>
</dbReference>
<dbReference type="Pfam" id="PF11286">
    <property type="entry name" value="DUF3087"/>
    <property type="match status" value="1"/>
</dbReference>
<feature type="transmembrane region" description="Helical" evidence="1">
    <location>
        <begin position="20"/>
        <end position="41"/>
    </location>
</feature>
<keyword evidence="1" id="KW-1133">Transmembrane helix</keyword>
<gene>
    <name evidence="2" type="ORF">WNY58_03565</name>
</gene>
<keyword evidence="1" id="KW-0812">Transmembrane</keyword>
<evidence type="ECO:0000313" key="3">
    <source>
        <dbReference type="Proteomes" id="UP001449225"/>
    </source>
</evidence>
<accession>A0ABU9TP26</accession>
<dbReference type="Proteomes" id="UP001449225">
    <property type="component" value="Unassembled WGS sequence"/>
</dbReference>
<sequence length="171" mass="19581">MKLKEIDQTVYKKKQRKVAVILCLIFAVLGLGLSTLLRHYFGNPEEANTMVNLVGVLAGAAITIGVFSRFVGRPYYDELRYAWNLKRQALKIQNHRHRWELLLEEGDKTAAIVLAFYYKATLQIQHLEGNDFGYNDTLKRETKFLALCQQQGVEADPDLYSIDMLEAVKAQ</sequence>
<proteinExistence type="predicted"/>
<evidence type="ECO:0000256" key="1">
    <source>
        <dbReference type="SAM" id="Phobius"/>
    </source>
</evidence>
<feature type="transmembrane region" description="Helical" evidence="1">
    <location>
        <begin position="53"/>
        <end position="71"/>
    </location>
</feature>
<comment type="caution">
    <text evidence="2">The sequence shown here is derived from an EMBL/GenBank/DDBJ whole genome shotgun (WGS) entry which is preliminary data.</text>
</comment>
<dbReference type="EMBL" id="JBBMRA010000002">
    <property type="protein sequence ID" value="MEM5535465.1"/>
    <property type="molecule type" value="Genomic_DNA"/>
</dbReference>
<name>A0ABU9TP26_9GAMM</name>
<dbReference type="RefSeq" id="WP_342853748.1">
    <property type="nucleotide sequence ID" value="NZ_JBBMRA010000002.1"/>
</dbReference>
<protein>
    <submittedName>
        <fullName evidence="2">DUF3087 family protein</fullName>
    </submittedName>
</protein>
<organism evidence="2 3">
    <name type="scientific">Neptuniibacter pectenicola</name>
    <dbReference type="NCBI Taxonomy" id="1806669"/>
    <lineage>
        <taxon>Bacteria</taxon>
        <taxon>Pseudomonadati</taxon>
        <taxon>Pseudomonadota</taxon>
        <taxon>Gammaproteobacteria</taxon>
        <taxon>Oceanospirillales</taxon>
        <taxon>Oceanospirillaceae</taxon>
        <taxon>Neptuniibacter</taxon>
    </lineage>
</organism>